<dbReference type="AlphaFoldDB" id="A0A3M7QMP8"/>
<evidence type="ECO:0000313" key="3">
    <source>
        <dbReference type="Proteomes" id="UP000276133"/>
    </source>
</evidence>
<reference evidence="2 3" key="1">
    <citation type="journal article" date="2018" name="Sci. Rep.">
        <title>Genomic signatures of local adaptation to the degree of environmental predictability in rotifers.</title>
        <authorList>
            <person name="Franch-Gras L."/>
            <person name="Hahn C."/>
            <person name="Garcia-Roger E.M."/>
            <person name="Carmona M.J."/>
            <person name="Serra M."/>
            <person name="Gomez A."/>
        </authorList>
    </citation>
    <scope>NUCLEOTIDE SEQUENCE [LARGE SCALE GENOMIC DNA]</scope>
    <source>
        <strain evidence="2">HYR1</strain>
    </source>
</reference>
<comment type="caution">
    <text evidence="2">The sequence shown here is derived from an EMBL/GenBank/DDBJ whole genome shotgun (WGS) entry which is preliminary data.</text>
</comment>
<organism evidence="2 3">
    <name type="scientific">Brachionus plicatilis</name>
    <name type="common">Marine rotifer</name>
    <name type="synonym">Brachionus muelleri</name>
    <dbReference type="NCBI Taxonomy" id="10195"/>
    <lineage>
        <taxon>Eukaryota</taxon>
        <taxon>Metazoa</taxon>
        <taxon>Spiralia</taxon>
        <taxon>Gnathifera</taxon>
        <taxon>Rotifera</taxon>
        <taxon>Eurotatoria</taxon>
        <taxon>Monogononta</taxon>
        <taxon>Pseudotrocha</taxon>
        <taxon>Ploima</taxon>
        <taxon>Brachionidae</taxon>
        <taxon>Brachionus</taxon>
    </lineage>
</organism>
<protein>
    <submittedName>
        <fullName evidence="2">Uncharacterized protein</fullName>
    </submittedName>
</protein>
<proteinExistence type="predicted"/>
<dbReference type="Proteomes" id="UP000276133">
    <property type="component" value="Unassembled WGS sequence"/>
</dbReference>
<sequence>MPNTSGSGSTPWVPKEGGEVLTEPQVLKKLEEELSKKSDKATSNDPALNVDLVVEPNMSLNIEKKCKQKLGSDKKINLNGFRVKDALTGHVLNVYLKSLIRKVNFVVRKNIEKILTLKTTLLSNAKNIIINLLTGL</sequence>
<feature type="region of interest" description="Disordered" evidence="1">
    <location>
        <begin position="1"/>
        <end position="22"/>
    </location>
</feature>
<gene>
    <name evidence="2" type="ORF">BpHYR1_040122</name>
</gene>
<dbReference type="EMBL" id="REGN01005709">
    <property type="protein sequence ID" value="RNA12344.1"/>
    <property type="molecule type" value="Genomic_DNA"/>
</dbReference>
<evidence type="ECO:0000313" key="2">
    <source>
        <dbReference type="EMBL" id="RNA12344.1"/>
    </source>
</evidence>
<name>A0A3M7QMP8_BRAPC</name>
<accession>A0A3M7QMP8</accession>
<feature type="compositionally biased region" description="Polar residues" evidence="1">
    <location>
        <begin position="1"/>
        <end position="10"/>
    </location>
</feature>
<evidence type="ECO:0000256" key="1">
    <source>
        <dbReference type="SAM" id="MobiDB-lite"/>
    </source>
</evidence>
<keyword evidence="3" id="KW-1185">Reference proteome</keyword>